<dbReference type="EMBL" id="BJXU01000004">
    <property type="protein sequence ID" value="GEN22185.1"/>
    <property type="molecule type" value="Genomic_DNA"/>
</dbReference>
<dbReference type="AlphaFoldDB" id="A0A1M7B100"/>
<proteinExistence type="inferred from homology"/>
<dbReference type="Gene3D" id="3.30.160.390">
    <property type="entry name" value="Integrase, DNA-binding domain"/>
    <property type="match status" value="1"/>
</dbReference>
<dbReference type="CDD" id="cd00796">
    <property type="entry name" value="INT_Rci_Hp1_C"/>
    <property type="match status" value="1"/>
</dbReference>
<evidence type="ECO:0000313" key="6">
    <source>
        <dbReference type="EMBL" id="GEN22185.1"/>
    </source>
</evidence>
<dbReference type="InterPro" id="IPR050090">
    <property type="entry name" value="Tyrosine_recombinase_XerCD"/>
</dbReference>
<comment type="similarity">
    <text evidence="1">Belongs to the 'phage' integrase family.</text>
</comment>
<dbReference type="PANTHER" id="PTHR30349">
    <property type="entry name" value="PHAGE INTEGRASE-RELATED"/>
    <property type="match status" value="1"/>
</dbReference>
<feature type="domain" description="Tyr recombinase" evidence="5">
    <location>
        <begin position="217"/>
        <end position="426"/>
    </location>
</feature>
<dbReference type="RefSeq" id="WP_073433597.1">
    <property type="nucleotide sequence ID" value="NZ_BJXU01000004.1"/>
</dbReference>
<reference evidence="6 9" key="2">
    <citation type="submission" date="2019-07" db="EMBL/GenBank/DDBJ databases">
        <title>Whole genome shotgun sequence of Halomonas cupida NBRC 102219.</title>
        <authorList>
            <person name="Hosoyama A."/>
            <person name="Uohara A."/>
            <person name="Ohji S."/>
            <person name="Ichikawa N."/>
        </authorList>
    </citation>
    <scope>NUCLEOTIDE SEQUENCE [LARGE SCALE GENOMIC DNA]</scope>
    <source>
        <strain evidence="6 9">NBRC 102219</strain>
    </source>
</reference>
<evidence type="ECO:0000313" key="7">
    <source>
        <dbReference type="EMBL" id="SHL48567.1"/>
    </source>
</evidence>
<dbReference type="GO" id="GO:0006310">
    <property type="term" value="P:DNA recombination"/>
    <property type="evidence" value="ECO:0007669"/>
    <property type="project" value="UniProtKB-KW"/>
</dbReference>
<dbReference type="Pfam" id="PF00589">
    <property type="entry name" value="Phage_integrase"/>
    <property type="match status" value="1"/>
</dbReference>
<dbReference type="Proteomes" id="UP000321726">
    <property type="component" value="Unassembled WGS sequence"/>
</dbReference>
<organism evidence="7 8">
    <name type="scientific">Halomonas cupida</name>
    <dbReference type="NCBI Taxonomy" id="44933"/>
    <lineage>
        <taxon>Bacteria</taxon>
        <taxon>Pseudomonadati</taxon>
        <taxon>Pseudomonadota</taxon>
        <taxon>Gammaproteobacteria</taxon>
        <taxon>Oceanospirillales</taxon>
        <taxon>Halomonadaceae</taxon>
        <taxon>Halomonas</taxon>
    </lineage>
</organism>
<gene>
    <name evidence="6" type="ORF">HCU01_01340</name>
    <name evidence="7" type="ORF">SAMN05660971_00715</name>
</gene>
<dbReference type="PROSITE" id="PS51898">
    <property type="entry name" value="TYR_RECOMBINASE"/>
    <property type="match status" value="1"/>
</dbReference>
<protein>
    <submittedName>
        <fullName evidence="6">Recombinase</fullName>
    </submittedName>
</protein>
<evidence type="ECO:0000256" key="3">
    <source>
        <dbReference type="ARBA" id="ARBA00023125"/>
    </source>
</evidence>
<dbReference type="Proteomes" id="UP000184123">
    <property type="component" value="Unassembled WGS sequence"/>
</dbReference>
<dbReference type="GO" id="GO:0015074">
    <property type="term" value="P:DNA integration"/>
    <property type="evidence" value="ECO:0007669"/>
    <property type="project" value="UniProtKB-KW"/>
</dbReference>
<dbReference type="EMBL" id="FRCA01000001">
    <property type="protein sequence ID" value="SHL48567.1"/>
    <property type="molecule type" value="Genomic_DNA"/>
</dbReference>
<dbReference type="InterPro" id="IPR011010">
    <property type="entry name" value="DNA_brk_join_enz"/>
</dbReference>
<keyword evidence="2" id="KW-0229">DNA integration</keyword>
<keyword evidence="4" id="KW-0233">DNA recombination</keyword>
<evidence type="ECO:0000259" key="5">
    <source>
        <dbReference type="PROSITE" id="PS51898"/>
    </source>
</evidence>
<accession>A0A1M7B100</accession>
<dbReference type="InterPro" id="IPR002104">
    <property type="entry name" value="Integrase_catalytic"/>
</dbReference>
<evidence type="ECO:0000313" key="9">
    <source>
        <dbReference type="Proteomes" id="UP000321726"/>
    </source>
</evidence>
<dbReference type="Pfam" id="PF13356">
    <property type="entry name" value="Arm-DNA-bind_3"/>
    <property type="match status" value="1"/>
</dbReference>
<dbReference type="InterPro" id="IPR013762">
    <property type="entry name" value="Integrase-like_cat_sf"/>
</dbReference>
<dbReference type="GO" id="GO:0003677">
    <property type="term" value="F:DNA binding"/>
    <property type="evidence" value="ECO:0007669"/>
    <property type="project" value="UniProtKB-KW"/>
</dbReference>
<evidence type="ECO:0000313" key="8">
    <source>
        <dbReference type="Proteomes" id="UP000184123"/>
    </source>
</evidence>
<name>A0A1M7B100_9GAMM</name>
<dbReference type="InterPro" id="IPR038488">
    <property type="entry name" value="Integrase_DNA-bd_sf"/>
</dbReference>
<dbReference type="InterPro" id="IPR010998">
    <property type="entry name" value="Integrase_recombinase_N"/>
</dbReference>
<dbReference type="OrthoDB" id="9057547at2"/>
<keyword evidence="3" id="KW-0238">DNA-binding</keyword>
<dbReference type="Gene3D" id="1.10.443.10">
    <property type="entry name" value="Intergrase catalytic core"/>
    <property type="match status" value="1"/>
</dbReference>
<sequence>MTKITEKLTTRTLERLARNLADGDEAWDADLAGYHVRAGKRGLSLRVSYYNSVGKRRVLTLGRYGDLTAAQGRNDAREALGVIAQGGDPRALLEKAREDAEHRERQTLRAYLSGPYTAFQNRAKDGKGTLRRIEKDFTDWLDRPMSSLDRAAVERWQADQEAVDKPRSFATLKRSYDALQGLLAHAVERRVISEHPLLRVKLQKPALTEEELAEQGAERRYLEPEEVDALFAGLEAYQEQRRAERRNSRQHGRSYLPDLDHAIYVDHVNPWILLMYFTGFRPGDLFGLRWEHTNLTFKTVRKVIEKSAHKRPEPQTFPLSGAATKVLKAWHRQQGEPKSGLVFPSPVNGRRLSQTAMQRPWATVRKLGGLPEGLQLYALRHNFASQLVMAGADLLAVSRLMAHSSIETTIKFYAHLSPDHTRDLVEAFARKAPGGDVGEAEERGVV</sequence>
<reference evidence="7 8" key="1">
    <citation type="submission" date="2016-11" db="EMBL/GenBank/DDBJ databases">
        <authorList>
            <person name="Jaros S."/>
            <person name="Januszkiewicz K."/>
            <person name="Wedrychowicz H."/>
        </authorList>
    </citation>
    <scope>NUCLEOTIDE SEQUENCE [LARGE SCALE GENOMIC DNA]</scope>
    <source>
        <strain evidence="7 8">DSM 4740</strain>
    </source>
</reference>
<dbReference type="Gene3D" id="1.10.150.130">
    <property type="match status" value="1"/>
</dbReference>
<keyword evidence="9" id="KW-1185">Reference proteome</keyword>
<evidence type="ECO:0000256" key="2">
    <source>
        <dbReference type="ARBA" id="ARBA00022908"/>
    </source>
</evidence>
<evidence type="ECO:0000256" key="4">
    <source>
        <dbReference type="ARBA" id="ARBA00023172"/>
    </source>
</evidence>
<evidence type="ECO:0000256" key="1">
    <source>
        <dbReference type="ARBA" id="ARBA00008857"/>
    </source>
</evidence>
<dbReference type="SUPFAM" id="SSF56349">
    <property type="entry name" value="DNA breaking-rejoining enzymes"/>
    <property type="match status" value="1"/>
</dbReference>
<dbReference type="PANTHER" id="PTHR30349:SF64">
    <property type="entry name" value="PROPHAGE INTEGRASE INTD-RELATED"/>
    <property type="match status" value="1"/>
</dbReference>
<dbReference type="InterPro" id="IPR025166">
    <property type="entry name" value="Integrase_DNA_bind_dom"/>
</dbReference>
<dbReference type="STRING" id="44933.SAMN05660971_00715"/>